<reference evidence="1" key="1">
    <citation type="submission" date="2020-04" db="EMBL/GenBank/DDBJ databases">
        <authorList>
            <person name="Alioto T."/>
            <person name="Alioto T."/>
            <person name="Gomez Garrido J."/>
        </authorList>
    </citation>
    <scope>NUCLEOTIDE SEQUENCE</scope>
    <source>
        <strain evidence="1">A484AB</strain>
    </source>
</reference>
<dbReference type="EMBL" id="CACRXK020000251">
    <property type="protein sequence ID" value="CAB3980031.1"/>
    <property type="molecule type" value="Genomic_DNA"/>
</dbReference>
<comment type="caution">
    <text evidence="1">The sequence shown here is derived from an EMBL/GenBank/DDBJ whole genome shotgun (WGS) entry which is preliminary data.</text>
</comment>
<evidence type="ECO:0000313" key="2">
    <source>
        <dbReference type="Proteomes" id="UP001152795"/>
    </source>
</evidence>
<dbReference type="OrthoDB" id="5989367at2759"/>
<name>A0A7D9HDF9_PARCT</name>
<protein>
    <submittedName>
        <fullName evidence="1">Uncharacterized protein</fullName>
    </submittedName>
</protein>
<dbReference type="Proteomes" id="UP001152795">
    <property type="component" value="Unassembled WGS sequence"/>
</dbReference>
<proteinExistence type="predicted"/>
<dbReference type="AlphaFoldDB" id="A0A7D9HDF9"/>
<sequence length="111" mass="12723">MDYLPGLAYLNYPNALRPIFSNLPESICAKWNKYVVEHSLRSYAAYPQFSGFASFMQKQSSLKNHPNVIAGFKRERKKAFHNTVLSGSVAEAKDSQYCHYHNTDSHNLVEH</sequence>
<gene>
    <name evidence="1" type="ORF">PACLA_8A015208</name>
</gene>
<organism evidence="1 2">
    <name type="scientific">Paramuricea clavata</name>
    <name type="common">Red gorgonian</name>
    <name type="synonym">Violescent sea-whip</name>
    <dbReference type="NCBI Taxonomy" id="317549"/>
    <lineage>
        <taxon>Eukaryota</taxon>
        <taxon>Metazoa</taxon>
        <taxon>Cnidaria</taxon>
        <taxon>Anthozoa</taxon>
        <taxon>Octocorallia</taxon>
        <taxon>Malacalcyonacea</taxon>
        <taxon>Plexauridae</taxon>
        <taxon>Paramuricea</taxon>
    </lineage>
</organism>
<evidence type="ECO:0000313" key="1">
    <source>
        <dbReference type="EMBL" id="CAB3980031.1"/>
    </source>
</evidence>
<keyword evidence="2" id="KW-1185">Reference proteome</keyword>
<accession>A0A7D9HDF9</accession>